<organism evidence="1 2">
    <name type="scientific">Bifidobacterium bifidum</name>
    <dbReference type="NCBI Taxonomy" id="1681"/>
    <lineage>
        <taxon>Bacteria</taxon>
        <taxon>Bacillati</taxon>
        <taxon>Actinomycetota</taxon>
        <taxon>Actinomycetes</taxon>
        <taxon>Bifidobacteriales</taxon>
        <taxon>Bifidobacteriaceae</taxon>
        <taxon>Bifidobacterium</taxon>
    </lineage>
</organism>
<protein>
    <recommendedName>
        <fullName evidence="3">Long-chain fatty acid--CoA ligase</fullName>
    </recommendedName>
</protein>
<dbReference type="PANTHER" id="PTHR43813">
    <property type="entry name" value="ACYL-ACTIVATING ENZYME 16, CHLOROPLASTIC-RELATED"/>
    <property type="match status" value="1"/>
</dbReference>
<proteinExistence type="predicted"/>
<evidence type="ECO:0008006" key="3">
    <source>
        <dbReference type="Google" id="ProtNLM"/>
    </source>
</evidence>
<dbReference type="Proteomes" id="UP000070092">
    <property type="component" value="Unassembled WGS sequence"/>
</dbReference>
<feature type="non-terminal residue" evidence="1">
    <location>
        <position position="1"/>
    </location>
</feature>
<accession>A0A133KL04</accession>
<name>A0A133KL04_BIFBI</name>
<dbReference type="EMBL" id="LRPO01000048">
    <property type="protein sequence ID" value="KWZ80293.1"/>
    <property type="molecule type" value="Genomic_DNA"/>
</dbReference>
<sequence>GRKKDLIITAGGKNVSPGLLEAAVMTSPVVNQCLVIGDRKPFVAALVTLDLADANAWLKSQGAQEESDLASLARNPIVHTEVERAVNQANEGVSRAESIRKFEILPDEFTQDNGMLTASLKTRRAQIVAHYRELIDTVIYVPKKK</sequence>
<evidence type="ECO:0000313" key="1">
    <source>
        <dbReference type="EMBL" id="KWZ80293.1"/>
    </source>
</evidence>
<dbReference type="InterPro" id="IPR052987">
    <property type="entry name" value="Chloroplast_AMP-bd_Enzymes"/>
</dbReference>
<gene>
    <name evidence="1" type="ORF">HMPREF3196_01877</name>
</gene>
<dbReference type="PANTHER" id="PTHR43813:SF1">
    <property type="entry name" value="ACYL-ACTIVATING ENZYME 16, CHLOROPLASTIC-RELATED"/>
    <property type="match status" value="1"/>
</dbReference>
<dbReference type="AlphaFoldDB" id="A0A133KL04"/>
<dbReference type="Gene3D" id="3.30.300.30">
    <property type="match status" value="1"/>
</dbReference>
<comment type="caution">
    <text evidence="1">The sequence shown here is derived from an EMBL/GenBank/DDBJ whole genome shotgun (WGS) entry which is preliminary data.</text>
</comment>
<dbReference type="Pfam" id="PF23562">
    <property type="entry name" value="AMP-binding_C_3"/>
    <property type="match status" value="1"/>
</dbReference>
<dbReference type="InterPro" id="IPR045851">
    <property type="entry name" value="AMP-bd_C_sf"/>
</dbReference>
<reference evidence="1 2" key="1">
    <citation type="submission" date="2016-01" db="EMBL/GenBank/DDBJ databases">
        <authorList>
            <person name="Oliw E.H."/>
        </authorList>
    </citation>
    <scope>NUCLEOTIDE SEQUENCE [LARGE SCALE GENOMIC DNA]</scope>
    <source>
        <strain evidence="1 2">MJR8628B</strain>
    </source>
</reference>
<dbReference type="PATRIC" id="fig|1681.53.peg.1834"/>
<evidence type="ECO:0000313" key="2">
    <source>
        <dbReference type="Proteomes" id="UP000070092"/>
    </source>
</evidence>
<dbReference type="SUPFAM" id="SSF56801">
    <property type="entry name" value="Acetyl-CoA synthetase-like"/>
    <property type="match status" value="1"/>
</dbReference>